<evidence type="ECO:0008006" key="3">
    <source>
        <dbReference type="Google" id="ProtNLM"/>
    </source>
</evidence>
<organism evidence="1 2">
    <name type="scientific">Fodinibius halophilus</name>
    <dbReference type="NCBI Taxonomy" id="1736908"/>
    <lineage>
        <taxon>Bacteria</taxon>
        <taxon>Pseudomonadati</taxon>
        <taxon>Balneolota</taxon>
        <taxon>Balneolia</taxon>
        <taxon>Balneolales</taxon>
        <taxon>Balneolaceae</taxon>
        <taxon>Fodinibius</taxon>
    </lineage>
</organism>
<protein>
    <recommendedName>
        <fullName evidence="3">Lipoprotein</fullName>
    </recommendedName>
</protein>
<keyword evidence="2" id="KW-1185">Reference proteome</keyword>
<reference evidence="1 2" key="1">
    <citation type="submission" date="2020-02" db="EMBL/GenBank/DDBJ databases">
        <title>Aliifodinibius halophilus 2W32, complete genome.</title>
        <authorList>
            <person name="Li Y."/>
            <person name="Wu S."/>
        </authorList>
    </citation>
    <scope>NUCLEOTIDE SEQUENCE [LARGE SCALE GENOMIC DNA]</scope>
    <source>
        <strain evidence="1 2">2W32</strain>
    </source>
</reference>
<accession>A0A6M1T244</accession>
<dbReference type="EMBL" id="JAALLS010000035">
    <property type="protein sequence ID" value="NGP90138.1"/>
    <property type="molecule type" value="Genomic_DNA"/>
</dbReference>
<dbReference type="AlphaFoldDB" id="A0A6M1T244"/>
<comment type="caution">
    <text evidence="1">The sequence shown here is derived from an EMBL/GenBank/DDBJ whole genome shotgun (WGS) entry which is preliminary data.</text>
</comment>
<dbReference type="PROSITE" id="PS51257">
    <property type="entry name" value="PROKAR_LIPOPROTEIN"/>
    <property type="match status" value="1"/>
</dbReference>
<dbReference type="Proteomes" id="UP000479132">
    <property type="component" value="Unassembled WGS sequence"/>
</dbReference>
<sequence length="186" mass="20881">MRKVILFISLTSVLLISCKNSTNSDELEPIYPQYEDTNANNINDYVEPETHSANHDFIDSNDDRICDLAQDGSSAWHGPGFIDNNNNGICDYWDQSHAMHSQHEGMRFHDENGDHRNDYFEEDTHWGEGHNFIDHNNDGLCDLSQDGSPTWHGPGFKDTNDNGVCDYWEEGGRGHGGMMGGHGHGG</sequence>
<evidence type="ECO:0000313" key="1">
    <source>
        <dbReference type="EMBL" id="NGP90138.1"/>
    </source>
</evidence>
<gene>
    <name evidence="1" type="ORF">G3569_17400</name>
</gene>
<proteinExistence type="predicted"/>
<name>A0A6M1T244_9BACT</name>
<dbReference type="RefSeq" id="WP_165271364.1">
    <property type="nucleotide sequence ID" value="NZ_JAALLS010000035.1"/>
</dbReference>
<evidence type="ECO:0000313" key="2">
    <source>
        <dbReference type="Proteomes" id="UP000479132"/>
    </source>
</evidence>